<dbReference type="InterPro" id="IPR015908">
    <property type="entry name" value="Allantoicase_dom"/>
</dbReference>
<comment type="similarity">
    <text evidence="1 4">Belongs to the allantoicase family.</text>
</comment>
<dbReference type="EC" id="3.5.3.4" evidence="4"/>
<dbReference type="HAMAP" id="MF_00813">
    <property type="entry name" value="Allantoicase"/>
    <property type="match status" value="1"/>
</dbReference>
<dbReference type="OrthoDB" id="2078334at2"/>
<dbReference type="AlphaFoldDB" id="A0A2I6S3A9"/>
<keyword evidence="2 4" id="KW-0659">Purine metabolism</keyword>
<dbReference type="InterPro" id="IPR005164">
    <property type="entry name" value="Allantoicase"/>
</dbReference>
<dbReference type="PIRSF" id="PIRSF016516">
    <property type="entry name" value="Allantoicase"/>
    <property type="match status" value="1"/>
</dbReference>
<evidence type="ECO:0000259" key="5">
    <source>
        <dbReference type="Pfam" id="PF03561"/>
    </source>
</evidence>
<sequence>MTAPDRIRIAEPADLPDWAKSASNLADPRLGASPVSASDEFFAPVTRMLDPAPAEFHPGRYDDHGKWMDGWETRRRRGPGHDHCIVRLAGRGTIRGFDIDTSHFTGNYAPAVSIEATCTEREEPGDDATWTEVLPLTALAGNRHHLLECLAGGEWTHLRVHIFPDGGIARLRVYGVFCSAIREAAADALVDLAALTNGARPVAWNDSHFGSVENLLLPGRGVDMGDGWETRRRREPGHDWCIVALAAPGEIERIEIDTAHFKGNFPDRCSVQAACIADGGTPASLVAQSMFWPVLLPESPLSADAEHAFASTVARIGPVTHVRLNIIPDGGVSRLRVWGRVAR</sequence>
<dbReference type="KEGG" id="atw:C0099_01625"/>
<evidence type="ECO:0000313" key="7">
    <source>
        <dbReference type="Proteomes" id="UP000242205"/>
    </source>
</evidence>
<dbReference type="PANTHER" id="PTHR12045:SF3">
    <property type="entry name" value="INACTIVE ALLANTOICASE-RELATED"/>
    <property type="match status" value="1"/>
</dbReference>
<dbReference type="GO" id="GO:0000256">
    <property type="term" value="P:allantoin catabolic process"/>
    <property type="evidence" value="ECO:0007669"/>
    <property type="project" value="UniProtKB-UniRule"/>
</dbReference>
<keyword evidence="3 4" id="KW-0378">Hydrolase</keyword>
<dbReference type="GO" id="GO:0006144">
    <property type="term" value="P:purine nucleobase metabolic process"/>
    <property type="evidence" value="ECO:0007669"/>
    <property type="project" value="UniProtKB-KW"/>
</dbReference>
<organism evidence="6 7">
    <name type="scientific">Pseudazoarcus pumilus</name>
    <dbReference type="NCBI Taxonomy" id="2067960"/>
    <lineage>
        <taxon>Bacteria</taxon>
        <taxon>Pseudomonadati</taxon>
        <taxon>Pseudomonadota</taxon>
        <taxon>Betaproteobacteria</taxon>
        <taxon>Rhodocyclales</taxon>
        <taxon>Zoogloeaceae</taxon>
        <taxon>Pseudazoarcus</taxon>
    </lineage>
</organism>
<name>A0A2I6S3A9_9RHOO</name>
<dbReference type="UniPathway" id="UPA00395">
    <property type="reaction ID" value="UER00654"/>
</dbReference>
<dbReference type="Gene3D" id="2.60.120.260">
    <property type="entry name" value="Galactose-binding domain-like"/>
    <property type="match status" value="2"/>
</dbReference>
<dbReference type="Pfam" id="PF03561">
    <property type="entry name" value="Allantoicase"/>
    <property type="match status" value="2"/>
</dbReference>
<reference evidence="6 7" key="1">
    <citation type="submission" date="2018-01" db="EMBL/GenBank/DDBJ databases">
        <authorList>
            <person name="Fu G.-Y."/>
        </authorList>
    </citation>
    <scope>NUCLEOTIDE SEQUENCE [LARGE SCALE GENOMIC DNA]</scope>
    <source>
        <strain evidence="6 7">SY39</strain>
    </source>
</reference>
<dbReference type="FunFam" id="2.60.120.260:FF:000059">
    <property type="entry name" value="Probable allantoicase"/>
    <property type="match status" value="1"/>
</dbReference>
<gene>
    <name evidence="4 6" type="primary">alc</name>
    <name evidence="6" type="ORF">C0099_01625</name>
</gene>
<dbReference type="InterPro" id="IPR008979">
    <property type="entry name" value="Galactose-bd-like_sf"/>
</dbReference>
<dbReference type="NCBIfam" id="TIGR02961">
    <property type="entry name" value="allantoicase"/>
    <property type="match status" value="1"/>
</dbReference>
<keyword evidence="7" id="KW-1185">Reference proteome</keyword>
<dbReference type="EMBL" id="CP025682">
    <property type="protein sequence ID" value="AUN93749.1"/>
    <property type="molecule type" value="Genomic_DNA"/>
</dbReference>
<accession>A0A2I6S3A9</accession>
<protein>
    <recommendedName>
        <fullName evidence="4">Probable allantoicase</fullName>
        <ecNumber evidence="4">3.5.3.4</ecNumber>
    </recommendedName>
    <alternativeName>
        <fullName evidence="4">Allantoate amidinohydrolase</fullName>
    </alternativeName>
</protein>
<dbReference type="Proteomes" id="UP000242205">
    <property type="component" value="Chromosome"/>
</dbReference>
<dbReference type="RefSeq" id="WP_102245823.1">
    <property type="nucleotide sequence ID" value="NZ_CP025682.1"/>
</dbReference>
<proteinExistence type="inferred from homology"/>
<evidence type="ECO:0000256" key="4">
    <source>
        <dbReference type="HAMAP-Rule" id="MF_00813"/>
    </source>
</evidence>
<dbReference type="PANTHER" id="PTHR12045">
    <property type="entry name" value="ALLANTOICASE"/>
    <property type="match status" value="1"/>
</dbReference>
<feature type="domain" description="Allantoicase" evidence="5">
    <location>
        <begin position="31"/>
        <end position="176"/>
    </location>
</feature>
<comment type="catalytic activity">
    <reaction evidence="4">
        <text>allantoate + H2O = (S)-ureidoglycolate + urea</text>
        <dbReference type="Rhea" id="RHEA:11016"/>
        <dbReference type="ChEBI" id="CHEBI:15377"/>
        <dbReference type="ChEBI" id="CHEBI:16199"/>
        <dbReference type="ChEBI" id="CHEBI:17536"/>
        <dbReference type="ChEBI" id="CHEBI:57296"/>
        <dbReference type="EC" id="3.5.3.4"/>
    </reaction>
</comment>
<evidence type="ECO:0000256" key="3">
    <source>
        <dbReference type="ARBA" id="ARBA00022801"/>
    </source>
</evidence>
<feature type="domain" description="Allantoicase" evidence="5">
    <location>
        <begin position="198"/>
        <end position="341"/>
    </location>
</feature>
<evidence type="ECO:0000256" key="2">
    <source>
        <dbReference type="ARBA" id="ARBA00022631"/>
    </source>
</evidence>
<evidence type="ECO:0000313" key="6">
    <source>
        <dbReference type="EMBL" id="AUN93749.1"/>
    </source>
</evidence>
<evidence type="ECO:0000256" key="1">
    <source>
        <dbReference type="ARBA" id="ARBA00009242"/>
    </source>
</evidence>
<dbReference type="SUPFAM" id="SSF49785">
    <property type="entry name" value="Galactose-binding domain-like"/>
    <property type="match status" value="2"/>
</dbReference>
<dbReference type="GO" id="GO:0004037">
    <property type="term" value="F:allantoicase activity"/>
    <property type="evidence" value="ECO:0007669"/>
    <property type="project" value="UniProtKB-UniRule"/>
</dbReference>
<comment type="pathway">
    <text evidence="4">Nitrogen metabolism; (S)-allantoin degradation; (S)-ureidoglycolate from allantoate (aminidohydrolase route): step 1/1.</text>
</comment>